<dbReference type="Proteomes" id="UP001152799">
    <property type="component" value="Chromosome 3"/>
</dbReference>
<evidence type="ECO:0000256" key="1">
    <source>
        <dbReference type="SAM" id="SignalP"/>
    </source>
</evidence>
<keyword evidence="1" id="KW-0732">Signal</keyword>
<keyword evidence="3" id="KW-1185">Reference proteome</keyword>
<feature type="signal peptide" evidence="1">
    <location>
        <begin position="1"/>
        <end position="19"/>
    </location>
</feature>
<name>A0A9N9QN94_9CUCU</name>
<feature type="chain" id="PRO_5040402640" evidence="1">
    <location>
        <begin position="20"/>
        <end position="103"/>
    </location>
</feature>
<dbReference type="EMBL" id="OU892279">
    <property type="protein sequence ID" value="CAG9766206.1"/>
    <property type="molecule type" value="Genomic_DNA"/>
</dbReference>
<accession>A0A9N9QN94</accession>
<dbReference type="OrthoDB" id="6748340at2759"/>
<gene>
    <name evidence="2" type="ORF">CEUTPL_LOCUS6794</name>
</gene>
<evidence type="ECO:0000313" key="2">
    <source>
        <dbReference type="EMBL" id="CAG9766206.1"/>
    </source>
</evidence>
<dbReference type="AlphaFoldDB" id="A0A9N9QN94"/>
<evidence type="ECO:0000313" key="3">
    <source>
        <dbReference type="Proteomes" id="UP001152799"/>
    </source>
</evidence>
<sequence>MASDKILPIFLVLFTITNAAVIPTVKVLQGPGSRTSLYGPDGSALESAAPGGTLVTDGSHPGLLAAGPAHLPSSPDIVVGGGPAGKIVTSYTLAGPAVLPVQL</sequence>
<protein>
    <submittedName>
        <fullName evidence="2">Uncharacterized protein</fullName>
    </submittedName>
</protein>
<proteinExistence type="predicted"/>
<reference evidence="2" key="1">
    <citation type="submission" date="2022-01" db="EMBL/GenBank/DDBJ databases">
        <authorList>
            <person name="King R."/>
        </authorList>
    </citation>
    <scope>NUCLEOTIDE SEQUENCE</scope>
</reference>
<organism evidence="2 3">
    <name type="scientific">Ceutorhynchus assimilis</name>
    <name type="common">cabbage seed weevil</name>
    <dbReference type="NCBI Taxonomy" id="467358"/>
    <lineage>
        <taxon>Eukaryota</taxon>
        <taxon>Metazoa</taxon>
        <taxon>Ecdysozoa</taxon>
        <taxon>Arthropoda</taxon>
        <taxon>Hexapoda</taxon>
        <taxon>Insecta</taxon>
        <taxon>Pterygota</taxon>
        <taxon>Neoptera</taxon>
        <taxon>Endopterygota</taxon>
        <taxon>Coleoptera</taxon>
        <taxon>Polyphaga</taxon>
        <taxon>Cucujiformia</taxon>
        <taxon>Curculionidae</taxon>
        <taxon>Ceutorhynchinae</taxon>
        <taxon>Ceutorhynchus</taxon>
    </lineage>
</organism>